<dbReference type="Proteomes" id="UP000199072">
    <property type="component" value="Unassembled WGS sequence"/>
</dbReference>
<keyword evidence="1" id="KW-1133">Transmembrane helix</keyword>
<evidence type="ECO:0000256" key="1">
    <source>
        <dbReference type="SAM" id="Phobius"/>
    </source>
</evidence>
<accession>A0A1G6XTK2</accession>
<feature type="transmembrane region" description="Helical" evidence="1">
    <location>
        <begin position="110"/>
        <end position="129"/>
    </location>
</feature>
<keyword evidence="1" id="KW-0812">Transmembrane</keyword>
<gene>
    <name evidence="2" type="ORF">SAMN05216464_102660</name>
</gene>
<dbReference type="STRING" id="1391627.SAMN05216464_102660"/>
<dbReference type="OrthoDB" id="7564746at2"/>
<feature type="transmembrane region" description="Helical" evidence="1">
    <location>
        <begin position="141"/>
        <end position="162"/>
    </location>
</feature>
<dbReference type="RefSeq" id="WP_091147088.1">
    <property type="nucleotide sequence ID" value="NZ_FNAI01000002.1"/>
</dbReference>
<name>A0A1G6XTK2_9SPHI</name>
<reference evidence="2 3" key="1">
    <citation type="submission" date="2016-10" db="EMBL/GenBank/DDBJ databases">
        <authorList>
            <person name="de Groot N.N."/>
        </authorList>
    </citation>
    <scope>NUCLEOTIDE SEQUENCE [LARGE SCALE GENOMIC DNA]</scope>
    <source>
        <strain evidence="2 3">47C3B</strain>
    </source>
</reference>
<dbReference type="EMBL" id="FNAI01000002">
    <property type="protein sequence ID" value="SDD81508.1"/>
    <property type="molecule type" value="Genomic_DNA"/>
</dbReference>
<feature type="transmembrane region" description="Helical" evidence="1">
    <location>
        <begin position="76"/>
        <end position="98"/>
    </location>
</feature>
<evidence type="ECO:0008006" key="4">
    <source>
        <dbReference type="Google" id="ProtNLM"/>
    </source>
</evidence>
<keyword evidence="1" id="KW-0472">Membrane</keyword>
<evidence type="ECO:0000313" key="2">
    <source>
        <dbReference type="EMBL" id="SDD81508.1"/>
    </source>
</evidence>
<sequence length="176" mass="19212">MPVKNTTPQKNSLLLNVLGLGLLTGTLDALAALIWNLILNYKNQAVDYKLGMEIIFRFIASGAFGGQAAFAGGKEMIIAGAVFHYIIAFVFSAVFYLAYPFCNKYLNSKYLVAVAYGLTAWIIMNLMVIPVSKIGFHPIKLQVILIGILILIICIGLPIALITNKQLKTGRFSGLK</sequence>
<organism evidence="2 3">
    <name type="scientific">Mucilaginibacter pineti</name>
    <dbReference type="NCBI Taxonomy" id="1391627"/>
    <lineage>
        <taxon>Bacteria</taxon>
        <taxon>Pseudomonadati</taxon>
        <taxon>Bacteroidota</taxon>
        <taxon>Sphingobacteriia</taxon>
        <taxon>Sphingobacteriales</taxon>
        <taxon>Sphingobacteriaceae</taxon>
        <taxon>Mucilaginibacter</taxon>
    </lineage>
</organism>
<evidence type="ECO:0000313" key="3">
    <source>
        <dbReference type="Proteomes" id="UP000199072"/>
    </source>
</evidence>
<protein>
    <recommendedName>
        <fullName evidence="4">DUF1440 domain-containing protein</fullName>
    </recommendedName>
</protein>
<dbReference type="AlphaFoldDB" id="A0A1G6XTK2"/>
<proteinExistence type="predicted"/>
<feature type="transmembrane region" description="Helical" evidence="1">
    <location>
        <begin position="12"/>
        <end position="38"/>
    </location>
</feature>
<keyword evidence="3" id="KW-1185">Reference proteome</keyword>